<dbReference type="SUPFAM" id="SSF51261">
    <property type="entry name" value="Duplicated hybrid motif"/>
    <property type="match status" value="1"/>
</dbReference>
<dbReference type="PANTHER" id="PTHR21666">
    <property type="entry name" value="PEPTIDASE-RELATED"/>
    <property type="match status" value="1"/>
</dbReference>
<dbReference type="PANTHER" id="PTHR21666:SF288">
    <property type="entry name" value="CELL DIVISION PROTEIN YTFB"/>
    <property type="match status" value="1"/>
</dbReference>
<organism evidence="9 10">
    <name type="scientific">Desulfovibrio piger</name>
    <dbReference type="NCBI Taxonomy" id="901"/>
    <lineage>
        <taxon>Bacteria</taxon>
        <taxon>Pseudomonadati</taxon>
        <taxon>Thermodesulfobacteriota</taxon>
        <taxon>Desulfovibrionia</taxon>
        <taxon>Desulfovibrionales</taxon>
        <taxon>Desulfovibrionaceae</taxon>
        <taxon>Desulfovibrio</taxon>
    </lineage>
</organism>
<dbReference type="CDD" id="cd12797">
    <property type="entry name" value="M23_peptidase"/>
    <property type="match status" value="1"/>
</dbReference>
<dbReference type="GO" id="GO:0004222">
    <property type="term" value="F:metalloendopeptidase activity"/>
    <property type="evidence" value="ECO:0007669"/>
    <property type="project" value="TreeGrafter"/>
</dbReference>
<dbReference type="RefSeq" id="WP_168936011.1">
    <property type="nucleotide sequence ID" value="NZ_CAJKKT010000039.1"/>
</dbReference>
<protein>
    <submittedName>
        <fullName evidence="9">M23 family metallopeptidase</fullName>
    </submittedName>
</protein>
<name>A0A848CK00_9BACT</name>
<keyword evidence="6" id="KW-0482">Metalloprotease</keyword>
<keyword evidence="3" id="KW-0479">Metal-binding</keyword>
<dbReference type="Gene3D" id="3.10.450.350">
    <property type="match status" value="1"/>
</dbReference>
<feature type="region of interest" description="Disordered" evidence="7">
    <location>
        <begin position="34"/>
        <end position="92"/>
    </location>
</feature>
<dbReference type="AlphaFoldDB" id="A0A848CK00"/>
<evidence type="ECO:0000256" key="4">
    <source>
        <dbReference type="ARBA" id="ARBA00022801"/>
    </source>
</evidence>
<keyword evidence="2" id="KW-0645">Protease</keyword>
<evidence type="ECO:0000256" key="5">
    <source>
        <dbReference type="ARBA" id="ARBA00022833"/>
    </source>
</evidence>
<evidence type="ECO:0000313" key="10">
    <source>
        <dbReference type="Proteomes" id="UP000522333"/>
    </source>
</evidence>
<gene>
    <name evidence="9" type="ORF">HF854_09200</name>
</gene>
<dbReference type="Gene3D" id="2.70.70.10">
    <property type="entry name" value="Glucose Permease (Domain IIA)"/>
    <property type="match status" value="1"/>
</dbReference>
<dbReference type="GO" id="GO:0046872">
    <property type="term" value="F:metal ion binding"/>
    <property type="evidence" value="ECO:0007669"/>
    <property type="project" value="UniProtKB-KW"/>
</dbReference>
<proteinExistence type="predicted"/>
<feature type="compositionally biased region" description="Low complexity" evidence="7">
    <location>
        <begin position="72"/>
        <end position="92"/>
    </location>
</feature>
<dbReference type="InterPro" id="IPR011055">
    <property type="entry name" value="Dup_hybrid_motif"/>
</dbReference>
<comment type="caution">
    <text evidence="9">The sequence shown here is derived from an EMBL/GenBank/DDBJ whole genome shotgun (WGS) entry which is preliminary data.</text>
</comment>
<evidence type="ECO:0000256" key="2">
    <source>
        <dbReference type="ARBA" id="ARBA00022670"/>
    </source>
</evidence>
<dbReference type="GO" id="GO:0006508">
    <property type="term" value="P:proteolysis"/>
    <property type="evidence" value="ECO:0007669"/>
    <property type="project" value="UniProtKB-KW"/>
</dbReference>
<feature type="domain" description="M23ase beta-sheet core" evidence="8">
    <location>
        <begin position="331"/>
        <end position="427"/>
    </location>
</feature>
<reference evidence="9 10" key="1">
    <citation type="submission" date="2020-04" db="EMBL/GenBank/DDBJ databases">
        <authorList>
            <person name="Hitch T.C.A."/>
            <person name="Wylensek D."/>
            <person name="Clavel T."/>
        </authorList>
    </citation>
    <scope>NUCLEOTIDE SEQUENCE [LARGE SCALE GENOMIC DNA]</scope>
    <source>
        <strain evidence="9 10">PG-251-APC-1</strain>
    </source>
</reference>
<evidence type="ECO:0000256" key="3">
    <source>
        <dbReference type="ARBA" id="ARBA00022723"/>
    </source>
</evidence>
<dbReference type="InterPro" id="IPR016047">
    <property type="entry name" value="M23ase_b-sheet_dom"/>
</dbReference>
<dbReference type="Proteomes" id="UP000522333">
    <property type="component" value="Unassembled WGS sequence"/>
</dbReference>
<accession>A0A848CK00</accession>
<evidence type="ECO:0000256" key="7">
    <source>
        <dbReference type="SAM" id="MobiDB-lite"/>
    </source>
</evidence>
<evidence type="ECO:0000256" key="1">
    <source>
        <dbReference type="ARBA" id="ARBA00001947"/>
    </source>
</evidence>
<dbReference type="Pfam" id="PF01551">
    <property type="entry name" value="Peptidase_M23"/>
    <property type="match status" value="1"/>
</dbReference>
<keyword evidence="5" id="KW-0862">Zinc</keyword>
<dbReference type="InterPro" id="IPR050570">
    <property type="entry name" value="Cell_wall_metabolism_enzyme"/>
</dbReference>
<keyword evidence="4" id="KW-0378">Hydrolase</keyword>
<evidence type="ECO:0000313" key="9">
    <source>
        <dbReference type="EMBL" id="NME52687.1"/>
    </source>
</evidence>
<dbReference type="EMBL" id="JABAFY010000036">
    <property type="protein sequence ID" value="NME52687.1"/>
    <property type="molecule type" value="Genomic_DNA"/>
</dbReference>
<evidence type="ECO:0000259" key="8">
    <source>
        <dbReference type="Pfam" id="PF01551"/>
    </source>
</evidence>
<evidence type="ECO:0000256" key="6">
    <source>
        <dbReference type="ARBA" id="ARBA00023049"/>
    </source>
</evidence>
<comment type="cofactor">
    <cofactor evidence="1">
        <name>Zn(2+)</name>
        <dbReference type="ChEBI" id="CHEBI:29105"/>
    </cofactor>
</comment>
<sequence>MKKTGLAVFFVLVILLGLLAGQLGIAHLPWSSEDTDTAPGQAVTEQAAEAPARDGEATAPATGTEDAGQEKAPAAPEAATAAEAETDQDAQPAVPLPEGAEIINGEAVVHGTVEKGDTVSKIIEGNTSSGSHPYVSAARQVFSMRAFRTGQPYTIVVDPASGQLKRFEYEIDASRRLVVEGAEEPVARVEPIEYVTTLAQVEATIDDNLFQAVADIGESPQLALTLGSLFGSEINFIRDLQPGDSFKVLVEKRYRDGEYKGYGRVLAAHFTNTGTTYEAYLFRDGKNRPQHYNAKGENLRKTLLQAPLAFTRVTSRFSHNRKHPILGYSRPHLGVDYGAPTGTPVKAVGDGVVTRRSWAGGYGNQVIIKHSAGLESMYSHLSGYARGLRNGQRVRQGQVIGFVGSTGLSSGPHLDFRLRQNGKFVNPAKAINPRGESVRKASMDRFRKTVEKERALLLGQTSLLEYDVDSIVPVDDVEPSAK</sequence>